<feature type="chain" id="PRO_5042115581" evidence="1">
    <location>
        <begin position="35"/>
        <end position="172"/>
    </location>
</feature>
<gene>
    <name evidence="2" type="ORF">B0H16DRAFT_1492869</name>
</gene>
<organism evidence="2 3">
    <name type="scientific">Mycena metata</name>
    <dbReference type="NCBI Taxonomy" id="1033252"/>
    <lineage>
        <taxon>Eukaryota</taxon>
        <taxon>Fungi</taxon>
        <taxon>Dikarya</taxon>
        <taxon>Basidiomycota</taxon>
        <taxon>Agaricomycotina</taxon>
        <taxon>Agaricomycetes</taxon>
        <taxon>Agaricomycetidae</taxon>
        <taxon>Agaricales</taxon>
        <taxon>Marasmiineae</taxon>
        <taxon>Mycenaceae</taxon>
        <taxon>Mycena</taxon>
    </lineage>
</organism>
<feature type="signal peptide" evidence="1">
    <location>
        <begin position="1"/>
        <end position="34"/>
    </location>
</feature>
<evidence type="ECO:0000313" key="2">
    <source>
        <dbReference type="EMBL" id="KAJ7784530.1"/>
    </source>
</evidence>
<protein>
    <submittedName>
        <fullName evidence="2">Uncharacterized protein</fullName>
    </submittedName>
</protein>
<accession>A0AAD7P234</accession>
<sequence length="172" mass="18883">MLVPPMLILEMPALIPLLAVLLTTFLLCALPVEAATPAIVHPAKGSIIAPNVTFKFEYHSIADYSVSSYNFTCWLFTAPPAFFKPSESFAEGYYLGRFSQSNYPANTSPHNPAPLTFAMPDLSHLGGWGVGLHASHAKVYFTVIEEYGDGKPSLGYRMSLSVNEIYYNGTQR</sequence>
<evidence type="ECO:0000313" key="3">
    <source>
        <dbReference type="Proteomes" id="UP001215598"/>
    </source>
</evidence>
<name>A0AAD7P234_9AGAR</name>
<keyword evidence="3" id="KW-1185">Reference proteome</keyword>
<keyword evidence="1" id="KW-0732">Signal</keyword>
<evidence type="ECO:0000256" key="1">
    <source>
        <dbReference type="SAM" id="SignalP"/>
    </source>
</evidence>
<reference evidence="2" key="1">
    <citation type="submission" date="2023-03" db="EMBL/GenBank/DDBJ databases">
        <title>Massive genome expansion in bonnet fungi (Mycena s.s.) driven by repeated elements and novel gene families across ecological guilds.</title>
        <authorList>
            <consortium name="Lawrence Berkeley National Laboratory"/>
            <person name="Harder C.B."/>
            <person name="Miyauchi S."/>
            <person name="Viragh M."/>
            <person name="Kuo A."/>
            <person name="Thoen E."/>
            <person name="Andreopoulos B."/>
            <person name="Lu D."/>
            <person name="Skrede I."/>
            <person name="Drula E."/>
            <person name="Henrissat B."/>
            <person name="Morin E."/>
            <person name="Kohler A."/>
            <person name="Barry K."/>
            <person name="LaButti K."/>
            <person name="Morin E."/>
            <person name="Salamov A."/>
            <person name="Lipzen A."/>
            <person name="Mereny Z."/>
            <person name="Hegedus B."/>
            <person name="Baldrian P."/>
            <person name="Stursova M."/>
            <person name="Weitz H."/>
            <person name="Taylor A."/>
            <person name="Grigoriev I.V."/>
            <person name="Nagy L.G."/>
            <person name="Martin F."/>
            <person name="Kauserud H."/>
        </authorList>
    </citation>
    <scope>NUCLEOTIDE SEQUENCE</scope>
    <source>
        <strain evidence="2">CBHHK182m</strain>
    </source>
</reference>
<dbReference type="AlphaFoldDB" id="A0AAD7P234"/>
<dbReference type="Proteomes" id="UP001215598">
    <property type="component" value="Unassembled WGS sequence"/>
</dbReference>
<dbReference type="EMBL" id="JARKIB010000002">
    <property type="protein sequence ID" value="KAJ7784530.1"/>
    <property type="molecule type" value="Genomic_DNA"/>
</dbReference>
<proteinExistence type="predicted"/>
<comment type="caution">
    <text evidence="2">The sequence shown here is derived from an EMBL/GenBank/DDBJ whole genome shotgun (WGS) entry which is preliminary data.</text>
</comment>